<dbReference type="SUPFAM" id="SSF55031">
    <property type="entry name" value="Bacterial exopeptidase dimerisation domain"/>
    <property type="match status" value="1"/>
</dbReference>
<keyword evidence="2" id="KW-0479">Metal-binding</keyword>
<dbReference type="PANTHER" id="PTHR11014:SF63">
    <property type="entry name" value="METALLOPEPTIDASE, PUTATIVE (AFU_ORTHOLOGUE AFUA_6G09600)-RELATED"/>
    <property type="match status" value="1"/>
</dbReference>
<dbReference type="NCBIfam" id="TIGR01891">
    <property type="entry name" value="amidohydrolases"/>
    <property type="match status" value="1"/>
</dbReference>
<feature type="binding site" evidence="2">
    <location>
        <position position="94"/>
    </location>
    <ligand>
        <name>Mn(2+)</name>
        <dbReference type="ChEBI" id="CHEBI:29035"/>
        <label>2</label>
    </ligand>
</feature>
<evidence type="ECO:0000256" key="2">
    <source>
        <dbReference type="PIRSR" id="PIRSR005962-1"/>
    </source>
</evidence>
<accession>A0A0J1GNW4</accession>
<dbReference type="EMBL" id="LDOV01000016">
    <property type="protein sequence ID" value="KLV01291.1"/>
    <property type="molecule type" value="Genomic_DNA"/>
</dbReference>
<gene>
    <name evidence="4" type="ORF">ABT58_08875</name>
</gene>
<dbReference type="Gene3D" id="3.40.630.10">
    <property type="entry name" value="Zn peptidases"/>
    <property type="match status" value="1"/>
</dbReference>
<feature type="binding site" evidence="2">
    <location>
        <position position="96"/>
    </location>
    <ligand>
        <name>Mn(2+)</name>
        <dbReference type="ChEBI" id="CHEBI:29035"/>
        <label>2</label>
    </ligand>
</feature>
<dbReference type="PATRIC" id="fig|754436.4.peg.1873"/>
<dbReference type="InterPro" id="IPR002933">
    <property type="entry name" value="Peptidase_M20"/>
</dbReference>
<dbReference type="OrthoDB" id="9777385at2"/>
<evidence type="ECO:0000259" key="3">
    <source>
        <dbReference type="Pfam" id="PF07687"/>
    </source>
</evidence>
<keyword evidence="5" id="KW-1185">Reference proteome</keyword>
<dbReference type="GO" id="GO:0046872">
    <property type="term" value="F:metal ion binding"/>
    <property type="evidence" value="ECO:0007669"/>
    <property type="project" value="UniProtKB-KW"/>
</dbReference>
<evidence type="ECO:0000313" key="4">
    <source>
        <dbReference type="EMBL" id="KLV01291.1"/>
    </source>
</evidence>
<feature type="binding site" evidence="2">
    <location>
        <position position="129"/>
    </location>
    <ligand>
        <name>Mn(2+)</name>
        <dbReference type="ChEBI" id="CHEBI:29035"/>
        <label>2</label>
    </ligand>
</feature>
<dbReference type="AlphaFoldDB" id="A0A0J1GNW4"/>
<dbReference type="Pfam" id="PF01546">
    <property type="entry name" value="Peptidase_M20"/>
    <property type="match status" value="1"/>
</dbReference>
<dbReference type="RefSeq" id="WP_047874091.1">
    <property type="nucleotide sequence ID" value="NZ_BMYC01000009.1"/>
</dbReference>
<reference evidence="4 5" key="1">
    <citation type="submission" date="2015-05" db="EMBL/GenBank/DDBJ databases">
        <title>Photobacterium galathea sp. nov.</title>
        <authorList>
            <person name="Machado H."/>
            <person name="Gram L."/>
        </authorList>
    </citation>
    <scope>NUCLEOTIDE SEQUENCE [LARGE SCALE GENOMIC DNA]</scope>
    <source>
        <strain evidence="4 5">DSM 25995</strain>
    </source>
</reference>
<keyword evidence="1 4" id="KW-0378">Hydrolase</keyword>
<feature type="binding site" evidence="2">
    <location>
        <position position="155"/>
    </location>
    <ligand>
        <name>Mn(2+)</name>
        <dbReference type="ChEBI" id="CHEBI:29035"/>
        <label>2</label>
    </ligand>
</feature>
<dbReference type="GO" id="GO:0019877">
    <property type="term" value="P:diaminopimelate biosynthetic process"/>
    <property type="evidence" value="ECO:0007669"/>
    <property type="project" value="UniProtKB-ARBA"/>
</dbReference>
<dbReference type="InterPro" id="IPR011650">
    <property type="entry name" value="Peptidase_M20_dimer"/>
</dbReference>
<evidence type="ECO:0000256" key="1">
    <source>
        <dbReference type="ARBA" id="ARBA00022801"/>
    </source>
</evidence>
<protein>
    <submittedName>
        <fullName evidence="4">Amidohydrolase</fullName>
    </submittedName>
</protein>
<keyword evidence="2" id="KW-0464">Manganese</keyword>
<dbReference type="Gene3D" id="3.30.70.360">
    <property type="match status" value="1"/>
</dbReference>
<proteinExistence type="predicted"/>
<dbReference type="GO" id="GO:0050118">
    <property type="term" value="F:N-acetyldiaminopimelate deacetylase activity"/>
    <property type="evidence" value="ECO:0007669"/>
    <property type="project" value="UniProtKB-ARBA"/>
</dbReference>
<organism evidence="4 5">
    <name type="scientific">Photobacterium aphoticum</name>
    <dbReference type="NCBI Taxonomy" id="754436"/>
    <lineage>
        <taxon>Bacteria</taxon>
        <taxon>Pseudomonadati</taxon>
        <taxon>Pseudomonadota</taxon>
        <taxon>Gammaproteobacteria</taxon>
        <taxon>Vibrionales</taxon>
        <taxon>Vibrionaceae</taxon>
        <taxon>Photobacterium</taxon>
    </lineage>
</organism>
<dbReference type="PANTHER" id="PTHR11014">
    <property type="entry name" value="PEPTIDASE M20 FAMILY MEMBER"/>
    <property type="match status" value="1"/>
</dbReference>
<dbReference type="FunFam" id="3.30.70.360:FF:000001">
    <property type="entry name" value="N-acetyldiaminopimelate deacetylase"/>
    <property type="match status" value="1"/>
</dbReference>
<feature type="binding site" evidence="2">
    <location>
        <position position="356"/>
    </location>
    <ligand>
        <name>Mn(2+)</name>
        <dbReference type="ChEBI" id="CHEBI:29035"/>
        <label>2</label>
    </ligand>
</feature>
<feature type="domain" description="Peptidase M20 dimerisation" evidence="3">
    <location>
        <begin position="179"/>
        <end position="270"/>
    </location>
</feature>
<dbReference type="InterPro" id="IPR036264">
    <property type="entry name" value="Bact_exopeptidase_dim_dom"/>
</dbReference>
<dbReference type="InterPro" id="IPR017439">
    <property type="entry name" value="Amidohydrolase"/>
</dbReference>
<dbReference type="Pfam" id="PF07687">
    <property type="entry name" value="M20_dimer"/>
    <property type="match status" value="1"/>
</dbReference>
<name>A0A0J1GNW4_9GAMM</name>
<dbReference type="PIRSF" id="PIRSF005962">
    <property type="entry name" value="Pept_M20D_amidohydro"/>
    <property type="match status" value="1"/>
</dbReference>
<dbReference type="Proteomes" id="UP000036426">
    <property type="component" value="Unassembled WGS sequence"/>
</dbReference>
<evidence type="ECO:0000313" key="5">
    <source>
        <dbReference type="Proteomes" id="UP000036426"/>
    </source>
</evidence>
<sequence>MCLAKAIIEWRQYLHTTPEIGFEETVTADFIAHKLESFGIDVHRHIGKTGMVGILKRGTSDRSIALRADFDAIPVQEQNTFGYASQRAGMMHGCGHDGHVAMLLGAAYQLSQDTNFDGTVYFVFQPAEEQGTGAKAMIEDGLFTRWKMDAIYAMHNLPGLEVGSFLISPDSVMASENHFSIEIHAAGGHAAMPHLGSDPVLVACNVVSTLQGIITRNLDAIHEPAVLSVTDIKTNGGANVIPTVVTLSGDTRCFTDETQAYIKQAMERVVAGVTAAAGLDYRFTFENCVLSTINNPDKSDVAVRVAKKIVGAAKVNDKCKPFCISEDFSFMQREIPSSYILVGNGATGEKGGVPLHLPHYDFNDDLLMIGVDFWVALVHDQLAR</sequence>
<comment type="cofactor">
    <cofactor evidence="2">
        <name>Mn(2+)</name>
        <dbReference type="ChEBI" id="CHEBI:29035"/>
    </cofactor>
    <text evidence="2">The Mn(2+) ion enhances activity.</text>
</comment>
<comment type="caution">
    <text evidence="4">The sequence shown here is derived from an EMBL/GenBank/DDBJ whole genome shotgun (WGS) entry which is preliminary data.</text>
</comment>
<dbReference type="SUPFAM" id="SSF53187">
    <property type="entry name" value="Zn-dependent exopeptidases"/>
    <property type="match status" value="1"/>
</dbReference>